<name>A0A135T7H3_9PEZI</name>
<dbReference type="EMBL" id="JFBX01000255">
    <property type="protein sequence ID" value="KXH44094.1"/>
    <property type="molecule type" value="Genomic_DNA"/>
</dbReference>
<keyword evidence="3" id="KW-1185">Reference proteome</keyword>
<sequence>MLNLPNINSSFLNVNHQLNKQELVSQLDGQIRDLVSIAHNNSEEPPALISNSTGKDLTKGPDLKDRVRTVIADAAMKARRRKQRVDSADIGLQPEPEVRHYARVGRV</sequence>
<organism evidence="2 3">
    <name type="scientific">Colletotrichum simmondsii</name>
    <dbReference type="NCBI Taxonomy" id="703756"/>
    <lineage>
        <taxon>Eukaryota</taxon>
        <taxon>Fungi</taxon>
        <taxon>Dikarya</taxon>
        <taxon>Ascomycota</taxon>
        <taxon>Pezizomycotina</taxon>
        <taxon>Sordariomycetes</taxon>
        <taxon>Hypocreomycetidae</taxon>
        <taxon>Glomerellales</taxon>
        <taxon>Glomerellaceae</taxon>
        <taxon>Colletotrichum</taxon>
        <taxon>Colletotrichum acutatum species complex</taxon>
    </lineage>
</organism>
<accession>A0A135T7H3</accession>
<feature type="region of interest" description="Disordered" evidence="1">
    <location>
        <begin position="43"/>
        <end position="62"/>
    </location>
</feature>
<reference evidence="2 3" key="1">
    <citation type="submission" date="2014-02" db="EMBL/GenBank/DDBJ databases">
        <title>The genome sequence of Colletotrichum simmondsii CBS122122.</title>
        <authorList>
            <person name="Baroncelli R."/>
            <person name="Thon M.R."/>
        </authorList>
    </citation>
    <scope>NUCLEOTIDE SEQUENCE [LARGE SCALE GENOMIC DNA]</scope>
    <source>
        <strain evidence="2 3">CBS122122</strain>
    </source>
</reference>
<gene>
    <name evidence="2" type="ORF">CSIM01_04398</name>
</gene>
<evidence type="ECO:0000313" key="2">
    <source>
        <dbReference type="EMBL" id="KXH44094.1"/>
    </source>
</evidence>
<evidence type="ECO:0000256" key="1">
    <source>
        <dbReference type="SAM" id="MobiDB-lite"/>
    </source>
</evidence>
<proteinExistence type="predicted"/>
<dbReference type="AlphaFoldDB" id="A0A135T7H3"/>
<dbReference type="Proteomes" id="UP000070328">
    <property type="component" value="Unassembled WGS sequence"/>
</dbReference>
<evidence type="ECO:0000313" key="3">
    <source>
        <dbReference type="Proteomes" id="UP000070328"/>
    </source>
</evidence>
<protein>
    <submittedName>
        <fullName evidence="2">Uncharacterized protein</fullName>
    </submittedName>
</protein>
<comment type="caution">
    <text evidence="2">The sequence shown here is derived from an EMBL/GenBank/DDBJ whole genome shotgun (WGS) entry which is preliminary data.</text>
</comment>